<keyword evidence="4" id="KW-0539">Nucleus</keyword>
<reference evidence="5" key="2">
    <citation type="journal article" date="2023" name="IMA Fungus">
        <title>Comparative genomic study of the Penicillium genus elucidates a diverse pangenome and 15 lateral gene transfer events.</title>
        <authorList>
            <person name="Petersen C."/>
            <person name="Sorensen T."/>
            <person name="Nielsen M.R."/>
            <person name="Sondergaard T.E."/>
            <person name="Sorensen J.L."/>
            <person name="Fitzpatrick D.A."/>
            <person name="Frisvad J.C."/>
            <person name="Nielsen K.L."/>
        </authorList>
    </citation>
    <scope>NUCLEOTIDE SEQUENCE</scope>
    <source>
        <strain evidence="5">IBT 21472</strain>
    </source>
</reference>
<dbReference type="CDD" id="cd12148">
    <property type="entry name" value="fungal_TF_MHR"/>
    <property type="match status" value="1"/>
</dbReference>
<evidence type="ECO:0000256" key="3">
    <source>
        <dbReference type="ARBA" id="ARBA00023163"/>
    </source>
</evidence>
<dbReference type="InterPro" id="IPR050613">
    <property type="entry name" value="Sec_Metabolite_Reg"/>
</dbReference>
<reference evidence="5" key="1">
    <citation type="submission" date="2022-12" db="EMBL/GenBank/DDBJ databases">
        <authorList>
            <person name="Petersen C."/>
        </authorList>
    </citation>
    <scope>NUCLEOTIDE SEQUENCE</scope>
    <source>
        <strain evidence="5">IBT 21472</strain>
    </source>
</reference>
<dbReference type="AlphaFoldDB" id="A0A9W9KSJ3"/>
<dbReference type="GO" id="GO:0005634">
    <property type="term" value="C:nucleus"/>
    <property type="evidence" value="ECO:0007669"/>
    <property type="project" value="UniProtKB-SubCell"/>
</dbReference>
<evidence type="ECO:0000256" key="2">
    <source>
        <dbReference type="ARBA" id="ARBA00023015"/>
    </source>
</evidence>
<sequence length="524" mass="59848">MEQDASSQPWTSLSSIGFKFLAMPQEAFLQTLMPTIQNIWNLVNYHEMYLLWYHGCYHGPTLRSELKSALKDQKEKSGMLVIRRLNLQWLALLFSIMVGSITCATKAHLKEWGFSPKEVTTLSKQWYRATISCLNEAEYMANPDIYSIHAITTLAMSAHPLGHSQELAVLLDAASKIAQGLGLNRLSYDKALENITSSSQEEQRHKLLKREIGRRLWSFLCINDWMSVPFAEAHTIHPLHFTTIKPANRDHLSMEPITPSFPTYVSYGNYLYEIAKLMISHHEAMLRATTQLMMYESVMEYDSRIRTLAINEIPRYFHVVEPIDPAWPQWIVWARRSLTICFAHKVIMIHRAFIRQSFTNPAYSFTRTTCLAASATILKEAKQTKDLDGPIIWVDKAFCIVAGIIFCLDIFHRSGFEAEFQTHRELVIDCITLLQKSETSAIAARGATLLSALISARDRLTSESAWPTWTMKMSDIFESLTKGQDSQYAPTSLELEGNLLADILPPQAGFCNRFLFDDLLYKII</sequence>
<comment type="caution">
    <text evidence="5">The sequence shown here is derived from an EMBL/GenBank/DDBJ whole genome shotgun (WGS) entry which is preliminary data.</text>
</comment>
<keyword evidence="3" id="KW-0804">Transcription</keyword>
<protein>
    <recommendedName>
        <fullName evidence="7">Transcription factor domain-containing protein</fullName>
    </recommendedName>
</protein>
<keyword evidence="2" id="KW-0805">Transcription regulation</keyword>
<dbReference type="PANTHER" id="PTHR31001">
    <property type="entry name" value="UNCHARACTERIZED TRANSCRIPTIONAL REGULATORY PROTEIN"/>
    <property type="match status" value="1"/>
</dbReference>
<evidence type="ECO:0000313" key="6">
    <source>
        <dbReference type="Proteomes" id="UP001147746"/>
    </source>
</evidence>
<name>A0A9W9KSJ3_9EURO</name>
<evidence type="ECO:0000256" key="4">
    <source>
        <dbReference type="ARBA" id="ARBA00023242"/>
    </source>
</evidence>
<evidence type="ECO:0000313" key="5">
    <source>
        <dbReference type="EMBL" id="KAJ5299107.1"/>
    </source>
</evidence>
<dbReference type="EMBL" id="JAPZBO010000010">
    <property type="protein sequence ID" value="KAJ5299107.1"/>
    <property type="molecule type" value="Genomic_DNA"/>
</dbReference>
<organism evidence="5 6">
    <name type="scientific">Penicillium atrosanguineum</name>
    <dbReference type="NCBI Taxonomy" id="1132637"/>
    <lineage>
        <taxon>Eukaryota</taxon>
        <taxon>Fungi</taxon>
        <taxon>Dikarya</taxon>
        <taxon>Ascomycota</taxon>
        <taxon>Pezizomycotina</taxon>
        <taxon>Eurotiomycetes</taxon>
        <taxon>Eurotiomycetidae</taxon>
        <taxon>Eurotiales</taxon>
        <taxon>Aspergillaceae</taxon>
        <taxon>Penicillium</taxon>
    </lineage>
</organism>
<evidence type="ECO:0000256" key="1">
    <source>
        <dbReference type="ARBA" id="ARBA00004123"/>
    </source>
</evidence>
<evidence type="ECO:0008006" key="7">
    <source>
        <dbReference type="Google" id="ProtNLM"/>
    </source>
</evidence>
<accession>A0A9W9KSJ3</accession>
<gene>
    <name evidence="5" type="ORF">N7476_010664</name>
</gene>
<proteinExistence type="predicted"/>
<comment type="subcellular location">
    <subcellularLocation>
        <location evidence="1">Nucleus</location>
    </subcellularLocation>
</comment>
<dbReference type="Proteomes" id="UP001147746">
    <property type="component" value="Unassembled WGS sequence"/>
</dbReference>
<keyword evidence="6" id="KW-1185">Reference proteome</keyword>
<dbReference type="PANTHER" id="PTHR31001:SF76">
    <property type="entry name" value="ZN(2)-C6 FUNGAL-TYPE DOMAIN-CONTAINING PROTEIN"/>
    <property type="match status" value="1"/>
</dbReference>